<evidence type="ECO:0000256" key="1">
    <source>
        <dbReference type="SAM" id="SignalP"/>
    </source>
</evidence>
<reference evidence="2" key="1">
    <citation type="journal article" date="2021" name="PeerJ">
        <title>Extensive microbial diversity within the chicken gut microbiome revealed by metagenomics and culture.</title>
        <authorList>
            <person name="Gilroy R."/>
            <person name="Ravi A."/>
            <person name="Getino M."/>
            <person name="Pursley I."/>
            <person name="Horton D.L."/>
            <person name="Alikhan N.F."/>
            <person name="Baker D."/>
            <person name="Gharbi K."/>
            <person name="Hall N."/>
            <person name="Watson M."/>
            <person name="Adriaenssens E.M."/>
            <person name="Foster-Nyarko E."/>
            <person name="Jarju S."/>
            <person name="Secka A."/>
            <person name="Antonio M."/>
            <person name="Oren A."/>
            <person name="Chaudhuri R.R."/>
            <person name="La Ragione R."/>
            <person name="Hildebrand F."/>
            <person name="Pallen M.J."/>
        </authorList>
    </citation>
    <scope>NUCLEOTIDE SEQUENCE</scope>
    <source>
        <strain evidence="2">CHK55-1828</strain>
    </source>
</reference>
<name>A0A921HXA7_9BACT</name>
<dbReference type="Proteomes" id="UP000717835">
    <property type="component" value="Unassembled WGS sequence"/>
</dbReference>
<gene>
    <name evidence="2" type="ORF">K8W02_07485</name>
</gene>
<evidence type="ECO:0000313" key="3">
    <source>
        <dbReference type="Proteomes" id="UP000717835"/>
    </source>
</evidence>
<feature type="signal peptide" evidence="1">
    <location>
        <begin position="1"/>
        <end position="22"/>
    </location>
</feature>
<dbReference type="InterPro" id="IPR021428">
    <property type="entry name" value="DUF3078"/>
</dbReference>
<keyword evidence="1" id="KW-0732">Signal</keyword>
<feature type="chain" id="PRO_5037724493" evidence="1">
    <location>
        <begin position="23"/>
        <end position="536"/>
    </location>
</feature>
<dbReference type="RefSeq" id="WP_022020535.1">
    <property type="nucleotide sequence ID" value="NZ_CALUIP010000036.1"/>
</dbReference>
<dbReference type="PROSITE" id="PS00430">
    <property type="entry name" value="TONB_DEPENDENT_REC_1"/>
    <property type="match status" value="1"/>
</dbReference>
<proteinExistence type="predicted"/>
<comment type="caution">
    <text evidence="2">The sequence shown here is derived from an EMBL/GenBank/DDBJ whole genome shotgun (WGS) entry which is preliminary data.</text>
</comment>
<evidence type="ECO:0000313" key="2">
    <source>
        <dbReference type="EMBL" id="HJF92210.1"/>
    </source>
</evidence>
<protein>
    <submittedName>
        <fullName evidence="2">DUF3078 domain-containing protein</fullName>
    </submittedName>
</protein>
<accession>A0A921HXA7</accession>
<dbReference type="Pfam" id="PF11276">
    <property type="entry name" value="DUF3078"/>
    <property type="match status" value="1"/>
</dbReference>
<dbReference type="InterPro" id="IPR010916">
    <property type="entry name" value="TonB_box_CS"/>
</dbReference>
<reference evidence="2" key="2">
    <citation type="submission" date="2021-09" db="EMBL/GenBank/DDBJ databases">
        <authorList>
            <person name="Gilroy R."/>
        </authorList>
    </citation>
    <scope>NUCLEOTIDE SEQUENCE</scope>
    <source>
        <strain evidence="2">CHK55-1828</strain>
    </source>
</reference>
<sequence>MRKNGHLLAWMMLLAVSAPLSAQSSAIQLGETESRQRPDSIKQTGGISKDSVEVVFPNRRQPSDSLVVTGANKDTLQVARSNKRSQKSQQVKEEGTKLSDLLSQYCVLKLRRIPETGEMKTDTFSLAYEKNLGVLHYLNDPSTPERYIAADPKYYRLFLPFTFYYSPMARISALGWEQNSRKDTVPEWEVKMLPFDKRPFTAIEQANEQVDKALLSTYVDHPDLVVLTEDEIMQRRVFQDDIEKEASSRPSVTKLIKKKQMDFNEEAGVVIHKPNWWVTSGSGSIQFSQNSISRNWYKGGESSNTFLVNLLLKANYNDKERVEWENLMEIKTNINSAPSDTCHKFLVTSDQLRLYSKLGVKAFSKWYYTISTEFKTQLFNSYGTNSNDLKAAFFAPLDWSTSIGMDYKLEKSKFTLSVFLAPFTHTMRYVGNSRVSETSYGLDEGASVKHNIGSQIQTNFAWTIIPSIKLTTRLDYLTIYQWVRAEWETNIDFILTRFLSAKLYVLARYDDSTAPTVGDNYFQATETLGFGLSYSW</sequence>
<dbReference type="AlphaFoldDB" id="A0A921HXA7"/>
<organism evidence="2 3">
    <name type="scientific">Mediterranea massiliensis</name>
    <dbReference type="NCBI Taxonomy" id="1841865"/>
    <lineage>
        <taxon>Bacteria</taxon>
        <taxon>Pseudomonadati</taxon>
        <taxon>Bacteroidota</taxon>
        <taxon>Bacteroidia</taxon>
        <taxon>Bacteroidales</taxon>
        <taxon>Bacteroidaceae</taxon>
        <taxon>Mediterranea</taxon>
    </lineage>
</organism>
<dbReference type="EMBL" id="DYVX01000059">
    <property type="protein sequence ID" value="HJF92210.1"/>
    <property type="molecule type" value="Genomic_DNA"/>
</dbReference>